<keyword evidence="1" id="KW-0812">Transmembrane</keyword>
<evidence type="ECO:0000313" key="2">
    <source>
        <dbReference type="EMBL" id="SDL90793.1"/>
    </source>
</evidence>
<dbReference type="Proteomes" id="UP000182347">
    <property type="component" value="Unassembled WGS sequence"/>
</dbReference>
<evidence type="ECO:0000313" key="3">
    <source>
        <dbReference type="Proteomes" id="UP000182347"/>
    </source>
</evidence>
<dbReference type="STRING" id="482461.SAMN05216244_1182"/>
<keyword evidence="3" id="KW-1185">Reference proteome</keyword>
<dbReference type="OrthoDB" id="2656129at2"/>
<feature type="transmembrane region" description="Helical" evidence="1">
    <location>
        <begin position="125"/>
        <end position="151"/>
    </location>
</feature>
<organism evidence="2 3">
    <name type="scientific">Sediminibacillus halophilus</name>
    <dbReference type="NCBI Taxonomy" id="482461"/>
    <lineage>
        <taxon>Bacteria</taxon>
        <taxon>Bacillati</taxon>
        <taxon>Bacillota</taxon>
        <taxon>Bacilli</taxon>
        <taxon>Bacillales</taxon>
        <taxon>Bacillaceae</taxon>
        <taxon>Sediminibacillus</taxon>
    </lineage>
</organism>
<dbReference type="RefSeq" id="WP_074597881.1">
    <property type="nucleotide sequence ID" value="NZ_FNHF01000001.1"/>
</dbReference>
<keyword evidence="1" id="KW-1133">Transmembrane helix</keyword>
<reference evidence="3" key="1">
    <citation type="submission" date="2016-10" db="EMBL/GenBank/DDBJ databases">
        <authorList>
            <person name="Varghese N."/>
            <person name="Submissions S."/>
        </authorList>
    </citation>
    <scope>NUCLEOTIDE SEQUENCE [LARGE SCALE GENOMIC DNA]</scope>
    <source>
        <strain evidence="3">CGMCC 1.6199</strain>
    </source>
</reference>
<protein>
    <submittedName>
        <fullName evidence="2">Uncharacterized protein</fullName>
    </submittedName>
</protein>
<gene>
    <name evidence="2" type="ORF">SAMN05216244_1182</name>
</gene>
<evidence type="ECO:0000256" key="1">
    <source>
        <dbReference type="SAM" id="Phobius"/>
    </source>
</evidence>
<feature type="transmembrane region" description="Helical" evidence="1">
    <location>
        <begin position="21"/>
        <end position="40"/>
    </location>
</feature>
<feature type="transmembrane region" description="Helical" evidence="1">
    <location>
        <begin position="52"/>
        <end position="68"/>
    </location>
</feature>
<dbReference type="Pfam" id="PF20563">
    <property type="entry name" value="DUF6773"/>
    <property type="match status" value="1"/>
</dbReference>
<proteinExistence type="predicted"/>
<name>A0A1G9NWX9_9BACI</name>
<sequence length="176" mass="20130">MNNPFKKNRIKDERIINLQNKIYREIYHLVLVICVFSLVFKYATSGAEFKNVWLELVILLGTSIYYLVRSTGMGLFSAEVDFHDQTNKRPMSLKTILIGALFGAGLAIFLGIHSAVSYADSSAQAVYYFLLTSVVSFMIYIPFLMLANGFAYWGAKKRSDRAVEKELEDEEQDEER</sequence>
<dbReference type="AlphaFoldDB" id="A0A1G9NWX9"/>
<dbReference type="EMBL" id="FNHF01000001">
    <property type="protein sequence ID" value="SDL90793.1"/>
    <property type="molecule type" value="Genomic_DNA"/>
</dbReference>
<dbReference type="InterPro" id="IPR046664">
    <property type="entry name" value="DUF6773"/>
</dbReference>
<accession>A0A1G9NWX9</accession>
<feature type="transmembrane region" description="Helical" evidence="1">
    <location>
        <begin position="96"/>
        <end position="119"/>
    </location>
</feature>
<keyword evidence="1" id="KW-0472">Membrane</keyword>